<dbReference type="PATRIC" id="fig|1318743.3.peg.90"/>
<keyword evidence="3" id="KW-1185">Reference proteome</keyword>
<dbReference type="RefSeq" id="WP_236824009.1">
    <property type="nucleotide sequence ID" value="NZ_CP010401.1"/>
</dbReference>
<accession>A0A0M4L739</accession>
<dbReference type="EMBL" id="CP010401">
    <property type="protein sequence ID" value="ALE02900.1"/>
    <property type="molecule type" value="Genomic_DNA"/>
</dbReference>
<protein>
    <submittedName>
        <fullName evidence="2">Uncharacterized protein</fullName>
    </submittedName>
</protein>
<gene>
    <name evidence="2" type="ORF">PU02_0086</name>
</gene>
<organism evidence="2 3">
    <name type="scientific">Bartonella ancashensis</name>
    <dbReference type="NCBI Taxonomy" id="1318743"/>
    <lineage>
        <taxon>Bacteria</taxon>
        <taxon>Pseudomonadati</taxon>
        <taxon>Pseudomonadota</taxon>
        <taxon>Alphaproteobacteria</taxon>
        <taxon>Hyphomicrobiales</taxon>
        <taxon>Bartonellaceae</taxon>
        <taxon>Bartonella</taxon>
    </lineage>
</organism>
<keyword evidence="1" id="KW-0732">Signal</keyword>
<feature type="signal peptide" evidence="1">
    <location>
        <begin position="1"/>
        <end position="28"/>
    </location>
</feature>
<dbReference type="AlphaFoldDB" id="A0A0M4L739"/>
<evidence type="ECO:0000313" key="2">
    <source>
        <dbReference type="EMBL" id="ALE02900.1"/>
    </source>
</evidence>
<dbReference type="KEGG" id="banc:PU02_0086"/>
<dbReference type="Proteomes" id="UP000057213">
    <property type="component" value="Chromosome"/>
</dbReference>
<reference evidence="2 3" key="1">
    <citation type="journal article" date="2015" name="Genome Announc.">
        <title>Complete Genome Sequence of Bartonella ancashensis Strain 20.00, Isolated from the Blood of a Patient with Verruga Peruana.</title>
        <authorList>
            <person name="Hang J."/>
            <person name="Mullins K.E."/>
            <person name="Clifford R.J."/>
            <person name="Onmus-Leone F."/>
            <person name="Yang Y."/>
            <person name="Jiang J."/>
            <person name="Leguia M."/>
            <person name="Kasper M.R."/>
            <person name="Maguina C."/>
            <person name="Lesho E.P."/>
            <person name="Jarman R.G."/>
            <person name="Richards A.L."/>
            <person name="Blazes D."/>
        </authorList>
    </citation>
    <scope>NUCLEOTIDE SEQUENCE [LARGE SCALE GENOMIC DNA]</scope>
    <source>
        <strain evidence="2 3">20.00</strain>
    </source>
</reference>
<proteinExistence type="predicted"/>
<name>A0A0M4L739_9HYPH</name>
<evidence type="ECO:0000313" key="3">
    <source>
        <dbReference type="Proteomes" id="UP000057213"/>
    </source>
</evidence>
<evidence type="ECO:0000256" key="1">
    <source>
        <dbReference type="SAM" id="SignalP"/>
    </source>
</evidence>
<sequence length="79" mass="9021">MKYIIKKTLLLPLLFMFDTPMLSTPSYAIVAGGIVAIDHQWLSNSEFDKSSFFQQVNNDDGTNAHYFWANQFHFKTGDG</sequence>
<feature type="chain" id="PRO_5005797371" evidence="1">
    <location>
        <begin position="29"/>
        <end position="79"/>
    </location>
</feature>